<organism evidence="2 3">
    <name type="scientific">Steinernema carpocapsae</name>
    <name type="common">Entomopathogenic nematode</name>
    <dbReference type="NCBI Taxonomy" id="34508"/>
    <lineage>
        <taxon>Eukaryota</taxon>
        <taxon>Metazoa</taxon>
        <taxon>Ecdysozoa</taxon>
        <taxon>Nematoda</taxon>
        <taxon>Chromadorea</taxon>
        <taxon>Rhabditida</taxon>
        <taxon>Tylenchina</taxon>
        <taxon>Panagrolaimomorpha</taxon>
        <taxon>Strongyloidoidea</taxon>
        <taxon>Steinernematidae</taxon>
        <taxon>Steinernema</taxon>
    </lineage>
</organism>
<gene>
    <name evidence="2" type="ORF">L596_013766</name>
</gene>
<accession>A0A4U5P1A2</accession>
<evidence type="ECO:0000313" key="3">
    <source>
        <dbReference type="Proteomes" id="UP000298663"/>
    </source>
</evidence>
<evidence type="ECO:0000256" key="1">
    <source>
        <dbReference type="SAM" id="MobiDB-lite"/>
    </source>
</evidence>
<feature type="region of interest" description="Disordered" evidence="1">
    <location>
        <begin position="1"/>
        <end position="111"/>
    </location>
</feature>
<reference evidence="2 3" key="1">
    <citation type="journal article" date="2015" name="Genome Biol.">
        <title>Comparative genomics of Steinernema reveals deeply conserved gene regulatory networks.</title>
        <authorList>
            <person name="Dillman A.R."/>
            <person name="Macchietto M."/>
            <person name="Porter C.F."/>
            <person name="Rogers A."/>
            <person name="Williams B."/>
            <person name="Antoshechkin I."/>
            <person name="Lee M.M."/>
            <person name="Goodwin Z."/>
            <person name="Lu X."/>
            <person name="Lewis E.E."/>
            <person name="Goodrich-Blair H."/>
            <person name="Stock S.P."/>
            <person name="Adams B.J."/>
            <person name="Sternberg P.W."/>
            <person name="Mortazavi A."/>
        </authorList>
    </citation>
    <scope>NUCLEOTIDE SEQUENCE [LARGE SCALE GENOMIC DNA]</scope>
    <source>
        <strain evidence="2 3">ALL</strain>
    </source>
</reference>
<proteinExistence type="predicted"/>
<dbReference type="AlphaFoldDB" id="A0A4U5P1A2"/>
<feature type="compositionally biased region" description="Polar residues" evidence="1">
    <location>
        <begin position="31"/>
        <end position="40"/>
    </location>
</feature>
<name>A0A4U5P1A2_STECR</name>
<comment type="caution">
    <text evidence="2">The sequence shown here is derived from an EMBL/GenBank/DDBJ whole genome shotgun (WGS) entry which is preliminary data.</text>
</comment>
<feature type="compositionally biased region" description="Basic and acidic residues" evidence="1">
    <location>
        <begin position="41"/>
        <end position="60"/>
    </location>
</feature>
<keyword evidence="3" id="KW-1185">Reference proteome</keyword>
<dbReference type="Proteomes" id="UP000298663">
    <property type="component" value="Unassembled WGS sequence"/>
</dbReference>
<feature type="region of interest" description="Disordered" evidence="1">
    <location>
        <begin position="148"/>
        <end position="169"/>
    </location>
</feature>
<protein>
    <submittedName>
        <fullName evidence="2">Uncharacterized protein</fullName>
    </submittedName>
</protein>
<evidence type="ECO:0000313" key="2">
    <source>
        <dbReference type="EMBL" id="TKR89702.1"/>
    </source>
</evidence>
<dbReference type="EMBL" id="AZBU02000003">
    <property type="protein sequence ID" value="TKR89702.1"/>
    <property type="molecule type" value="Genomic_DNA"/>
</dbReference>
<reference evidence="2 3" key="2">
    <citation type="journal article" date="2019" name="G3 (Bethesda)">
        <title>Hybrid Assembly of the Genome of the Entomopathogenic Nematode Steinernema carpocapsae Identifies the X-Chromosome.</title>
        <authorList>
            <person name="Serra L."/>
            <person name="Macchietto M."/>
            <person name="Macias-Munoz A."/>
            <person name="McGill C.J."/>
            <person name="Rodriguez I.M."/>
            <person name="Rodriguez B."/>
            <person name="Murad R."/>
            <person name="Mortazavi A."/>
        </authorList>
    </citation>
    <scope>NUCLEOTIDE SEQUENCE [LARGE SCALE GENOMIC DNA]</scope>
    <source>
        <strain evidence="2 3">ALL</strain>
    </source>
</reference>
<sequence>MCPIFQVFRKDKKQKSRKEEAGRKEKAKNKTMTSTTTEPGKSTDEERKTSKTDEPKRKASLESLTLPSKPSEPSPVLVKSSPKIELQEAKPKNSKLPAPKAQKKPNPPACDELDTLYEVSTSMSERIYDDEPHPASIEPEIRRLFAELKASQSASEKEGNGKKRTPGAL</sequence>